<dbReference type="GO" id="GO:0005769">
    <property type="term" value="C:early endosome"/>
    <property type="evidence" value="ECO:0007669"/>
    <property type="project" value="InterPro"/>
</dbReference>
<sequence>MLRVSEEGNHRREGYLANYKQIHNSLTVLQNAADQIFDTISGRTANESAKLVDLSSRIQRAKARVEAISHSKQVIRMKSSSRYPTKSDGEEDFQSLFGYRDGATDTSFPVTELLVNGGLNREFGVDGTFELFQFFSDTTGDFVQKEAQPKVGSKFTHQKGNAYIENLLAPPNNTYSSFLKEDNNAEDSLLHPTHQRLPPPPPSLLQNSQALPRSEDFSLKPVFKSSKIQNNIPDLPNVLHMVPSDPGGSSSANLSTVLDKECKVYLICLTWLNEPLTLEGRNAYSSAPRGPKVEELDELDELDLLSNLSDKNCDNKASEG</sequence>
<dbReference type="GO" id="GO:0005829">
    <property type="term" value="C:cytosol"/>
    <property type="evidence" value="ECO:0007669"/>
    <property type="project" value="GOC"/>
</dbReference>
<protein>
    <submittedName>
        <fullName evidence="4">WASH1</fullName>
    </submittedName>
</protein>
<organism evidence="4 5">
    <name type="scientific">Macleaya cordata</name>
    <name type="common">Five-seeded plume-poppy</name>
    <name type="synonym">Bocconia cordata</name>
    <dbReference type="NCBI Taxonomy" id="56857"/>
    <lineage>
        <taxon>Eukaryota</taxon>
        <taxon>Viridiplantae</taxon>
        <taxon>Streptophyta</taxon>
        <taxon>Embryophyta</taxon>
        <taxon>Tracheophyta</taxon>
        <taxon>Spermatophyta</taxon>
        <taxon>Magnoliopsida</taxon>
        <taxon>Ranunculales</taxon>
        <taxon>Papaveraceae</taxon>
        <taxon>Papaveroideae</taxon>
        <taxon>Macleaya</taxon>
    </lineage>
</organism>
<evidence type="ECO:0000313" key="4">
    <source>
        <dbReference type="EMBL" id="OVA03846.1"/>
    </source>
</evidence>
<dbReference type="OrthoDB" id="307871at2759"/>
<dbReference type="GO" id="GO:0071203">
    <property type="term" value="C:WASH complex"/>
    <property type="evidence" value="ECO:0007669"/>
    <property type="project" value="InterPro"/>
</dbReference>
<dbReference type="InterPro" id="IPR021854">
    <property type="entry name" value="WASH1_WAHD"/>
</dbReference>
<comment type="similarity">
    <text evidence="1">Belongs to the WASH1 family.</text>
</comment>
<keyword evidence="2" id="KW-0009">Actin-binding</keyword>
<dbReference type="PANTHER" id="PTHR23331">
    <property type="entry name" value="CXYORF1"/>
    <property type="match status" value="1"/>
</dbReference>
<feature type="domain" description="WASH1 WAHD" evidence="3">
    <location>
        <begin position="20"/>
        <end position="100"/>
    </location>
</feature>
<reference evidence="4 5" key="1">
    <citation type="journal article" date="2017" name="Mol. Plant">
        <title>The Genome of Medicinal Plant Macleaya cordata Provides New Insights into Benzylisoquinoline Alkaloids Metabolism.</title>
        <authorList>
            <person name="Liu X."/>
            <person name="Liu Y."/>
            <person name="Huang P."/>
            <person name="Ma Y."/>
            <person name="Qing Z."/>
            <person name="Tang Q."/>
            <person name="Cao H."/>
            <person name="Cheng P."/>
            <person name="Zheng Y."/>
            <person name="Yuan Z."/>
            <person name="Zhou Y."/>
            <person name="Liu J."/>
            <person name="Tang Z."/>
            <person name="Zhuo Y."/>
            <person name="Zhang Y."/>
            <person name="Yu L."/>
            <person name="Huang J."/>
            <person name="Yang P."/>
            <person name="Peng Q."/>
            <person name="Zhang J."/>
            <person name="Jiang W."/>
            <person name="Zhang Z."/>
            <person name="Lin K."/>
            <person name="Ro D.K."/>
            <person name="Chen X."/>
            <person name="Xiong X."/>
            <person name="Shang Y."/>
            <person name="Huang S."/>
            <person name="Zeng J."/>
        </authorList>
    </citation>
    <scope>NUCLEOTIDE SEQUENCE [LARGE SCALE GENOMIC DNA]</scope>
    <source>
        <strain evidence="5">cv. BLH2017</strain>
        <tissue evidence="4">Root</tissue>
    </source>
</reference>
<gene>
    <name evidence="4" type="ORF">BVC80_7219g2</name>
</gene>
<evidence type="ECO:0000313" key="5">
    <source>
        <dbReference type="Proteomes" id="UP000195402"/>
    </source>
</evidence>
<proteinExistence type="inferred from homology"/>
<evidence type="ECO:0000256" key="2">
    <source>
        <dbReference type="ARBA" id="ARBA00023203"/>
    </source>
</evidence>
<comment type="caution">
    <text evidence="4">The sequence shown here is derived from an EMBL/GenBank/DDBJ whole genome shotgun (WGS) entry which is preliminary data.</text>
</comment>
<name>A0A200Q081_MACCD</name>
<evidence type="ECO:0000256" key="1">
    <source>
        <dbReference type="ARBA" id="ARBA00005602"/>
    </source>
</evidence>
<dbReference type="EMBL" id="MVGT01003479">
    <property type="protein sequence ID" value="OVA03846.1"/>
    <property type="molecule type" value="Genomic_DNA"/>
</dbReference>
<dbReference type="GO" id="GO:0043015">
    <property type="term" value="F:gamma-tubulin binding"/>
    <property type="evidence" value="ECO:0007669"/>
    <property type="project" value="TreeGrafter"/>
</dbReference>
<dbReference type="Pfam" id="PF11945">
    <property type="entry name" value="WASH_WAHD"/>
    <property type="match status" value="1"/>
</dbReference>
<dbReference type="Proteomes" id="UP000195402">
    <property type="component" value="Unassembled WGS sequence"/>
</dbReference>
<keyword evidence="5" id="KW-1185">Reference proteome</keyword>
<dbReference type="OMA" id="CTNQEDF"/>
<dbReference type="GO" id="GO:0032456">
    <property type="term" value="P:endocytic recycling"/>
    <property type="evidence" value="ECO:0007669"/>
    <property type="project" value="TreeGrafter"/>
</dbReference>
<dbReference type="InterPro" id="IPR028290">
    <property type="entry name" value="WASH1"/>
</dbReference>
<dbReference type="GO" id="GO:0055037">
    <property type="term" value="C:recycling endosome"/>
    <property type="evidence" value="ECO:0007669"/>
    <property type="project" value="TreeGrafter"/>
</dbReference>
<dbReference type="GO" id="GO:0042147">
    <property type="term" value="P:retrograde transport, endosome to Golgi"/>
    <property type="evidence" value="ECO:0007669"/>
    <property type="project" value="TreeGrafter"/>
</dbReference>
<dbReference type="GO" id="GO:0034314">
    <property type="term" value="P:Arp2/3 complex-mediated actin nucleation"/>
    <property type="evidence" value="ECO:0007669"/>
    <property type="project" value="InterPro"/>
</dbReference>
<evidence type="ECO:0000259" key="3">
    <source>
        <dbReference type="Pfam" id="PF11945"/>
    </source>
</evidence>
<dbReference type="GO" id="GO:0003779">
    <property type="term" value="F:actin binding"/>
    <property type="evidence" value="ECO:0007669"/>
    <property type="project" value="UniProtKB-KW"/>
</dbReference>
<dbReference type="AlphaFoldDB" id="A0A200Q081"/>
<dbReference type="STRING" id="56857.A0A200Q081"/>
<dbReference type="GO" id="GO:0006887">
    <property type="term" value="P:exocytosis"/>
    <property type="evidence" value="ECO:0007669"/>
    <property type="project" value="TreeGrafter"/>
</dbReference>
<dbReference type="InParanoid" id="A0A200Q081"/>
<dbReference type="PANTHER" id="PTHR23331:SF1">
    <property type="entry name" value="WASH COMPLEX SUBUNIT 1"/>
    <property type="match status" value="1"/>
</dbReference>
<accession>A0A200Q081</accession>
<dbReference type="GO" id="GO:0043014">
    <property type="term" value="F:alpha-tubulin binding"/>
    <property type="evidence" value="ECO:0007669"/>
    <property type="project" value="InterPro"/>
</dbReference>